<proteinExistence type="predicted"/>
<sequence>MKKCYFFILLTFSLINVKAQVGIGTTNPTPSSILDISSSNKGVLLPRISLSSTTDATTISSPATGLLIYNTATVLDVLPGFYYWDGSKWVAITATPTNTDWSLNGNDLNSGSGTEFIGTTSNHSFVQKVNNQQIGRLDANGSAIFGFGATSTVNDAVVMGRNATANAQSSVTLGYNAVTNSNDAVSIGYQTDASGYQSLALGYQANTTQNFNNAIGYNTEASGYNSTSIGIATEATAQEALAIGYSSNPGGNVKTIASGYQSLAIGRDVKSTGASALAIGNTAFANNTNSLALGYNASAKDYANTIAIGADAVAAGGQGSIAIGNTAKGNNAYGISLGFDAETRNAQRNIAIGYNSTSRATDNIVIGTDAISNSNYGVAIGYSSYAKDYDNTIAIGYDALADNLNATAIGNLAQATNSNSIAIGSNAIADGLNSVAIGQNTNVTNANTIALGDDTGNVRVGIGTNSPTTNLHLNGTLRIVNGDEGVDKVLESDANGNATWVLPDYIKYFSDTSINGTIVNASGTTVTGNGIIRLNTGTFVGYGTTIATNGMYVTISKSGYYRLSYTLIMNIVDDNDAEDETVELFFSKSSTGTAINRTITKMTFDSALDVGEKYTLSTSAIVHLDAGDNIYFRIVNPAGGDISLVTDGSGATIESVKYD</sequence>
<feature type="domain" description="Trimeric autotransporter adhesin YadA-like head" evidence="2">
    <location>
        <begin position="272"/>
        <end position="297"/>
    </location>
</feature>
<dbReference type="InterPro" id="IPR011049">
    <property type="entry name" value="Serralysin-like_metalloprot_C"/>
</dbReference>
<dbReference type="Gene3D" id="2.150.10.10">
    <property type="entry name" value="Serralysin-like metalloprotease, C-terminal"/>
    <property type="match status" value="3"/>
</dbReference>
<dbReference type="Gene3D" id="2.60.40.4050">
    <property type="match status" value="1"/>
</dbReference>
<feature type="domain" description="Trimeric autotransporter adhesin YadA-like head" evidence="2">
    <location>
        <begin position="403"/>
        <end position="427"/>
    </location>
</feature>
<dbReference type="EMBL" id="JAPFGC010000002">
    <property type="protein sequence ID" value="MDA0176801.1"/>
    <property type="molecule type" value="Genomic_DNA"/>
</dbReference>
<protein>
    <recommendedName>
        <fullName evidence="2">Trimeric autotransporter adhesin YadA-like head domain-containing protein</fullName>
    </recommendedName>
</protein>
<feature type="signal peptide" evidence="1">
    <location>
        <begin position="1"/>
        <end position="19"/>
    </location>
</feature>
<feature type="domain" description="Trimeric autotransporter adhesin YadA-like head" evidence="2">
    <location>
        <begin position="304"/>
        <end position="325"/>
    </location>
</feature>
<comment type="caution">
    <text evidence="3">The sequence shown here is derived from an EMBL/GenBank/DDBJ whole genome shotgun (WGS) entry which is preliminary data.</text>
</comment>
<feature type="domain" description="Trimeric autotransporter adhesin YadA-like head" evidence="2">
    <location>
        <begin position="155"/>
        <end position="177"/>
    </location>
</feature>
<evidence type="ECO:0000313" key="3">
    <source>
        <dbReference type="EMBL" id="MDA0176801.1"/>
    </source>
</evidence>
<gene>
    <name evidence="3" type="ORF">OOZ35_04755</name>
</gene>
<evidence type="ECO:0000256" key="1">
    <source>
        <dbReference type="SAM" id="SignalP"/>
    </source>
</evidence>
<reference evidence="3" key="1">
    <citation type="submission" date="2022-11" db="EMBL/GenBank/DDBJ databases">
        <title>Refractory cell wall polysaccharides provide important carbon source for microbial heterotrophs in the hadal ocean.</title>
        <authorList>
            <person name="Zhu X."/>
        </authorList>
    </citation>
    <scope>NUCLEOTIDE SEQUENCE</scope>
    <source>
        <strain evidence="3">MTRN7</strain>
    </source>
</reference>
<dbReference type="InterPro" id="IPR008640">
    <property type="entry name" value="Adhesin_Head_dom"/>
</dbReference>
<accession>A0ABT4RYA9</accession>
<evidence type="ECO:0000259" key="2">
    <source>
        <dbReference type="Pfam" id="PF05658"/>
    </source>
</evidence>
<dbReference type="CDD" id="cd12820">
    <property type="entry name" value="LbR_YadA-like"/>
    <property type="match status" value="2"/>
</dbReference>
<name>A0ABT4RYA9_9FLAO</name>
<dbReference type="Pfam" id="PF05658">
    <property type="entry name" value="YadA_head"/>
    <property type="match status" value="7"/>
</dbReference>
<dbReference type="Proteomes" id="UP001149142">
    <property type="component" value="Unassembled WGS sequence"/>
</dbReference>
<organism evidence="3 4">
    <name type="scientific">Mesoflavibacter profundi</name>
    <dbReference type="NCBI Taxonomy" id="2708110"/>
    <lineage>
        <taxon>Bacteria</taxon>
        <taxon>Pseudomonadati</taxon>
        <taxon>Bacteroidota</taxon>
        <taxon>Flavobacteriia</taxon>
        <taxon>Flavobacteriales</taxon>
        <taxon>Flavobacteriaceae</taxon>
        <taxon>Mesoflavibacter</taxon>
    </lineage>
</organism>
<dbReference type="RefSeq" id="WP_106688897.1">
    <property type="nucleotide sequence ID" value="NZ_CP061703.1"/>
</dbReference>
<keyword evidence="4" id="KW-1185">Reference proteome</keyword>
<evidence type="ECO:0000313" key="4">
    <source>
        <dbReference type="Proteomes" id="UP001149142"/>
    </source>
</evidence>
<keyword evidence="1" id="KW-0732">Signal</keyword>
<feature type="domain" description="Trimeric autotransporter adhesin YadA-like head" evidence="2">
    <location>
        <begin position="183"/>
        <end position="205"/>
    </location>
</feature>
<feature type="domain" description="Trimeric autotransporter adhesin YadA-like head" evidence="2">
    <location>
        <begin position="429"/>
        <end position="453"/>
    </location>
</feature>
<feature type="chain" id="PRO_5046980195" description="Trimeric autotransporter adhesin YadA-like head domain-containing protein" evidence="1">
    <location>
        <begin position="20"/>
        <end position="659"/>
    </location>
</feature>
<feature type="domain" description="Trimeric autotransporter adhesin YadA-like head" evidence="2">
    <location>
        <begin position="214"/>
        <end position="230"/>
    </location>
</feature>
<dbReference type="SUPFAM" id="SSF101967">
    <property type="entry name" value="Adhesin YadA, collagen-binding domain"/>
    <property type="match status" value="3"/>
</dbReference>